<sequence length="41" mass="4425">MATAVEAARPLFRKPDALAHVPVKTMAGHAGSLHVEMKQWA</sequence>
<proteinExistence type="predicted"/>
<accession>A0A1G9ENB3</accession>
<organism evidence="1 2">
    <name type="scientific">Meinhardsimonia xiamenensis</name>
    <dbReference type="NCBI Taxonomy" id="990712"/>
    <lineage>
        <taxon>Bacteria</taxon>
        <taxon>Pseudomonadati</taxon>
        <taxon>Pseudomonadota</taxon>
        <taxon>Alphaproteobacteria</taxon>
        <taxon>Rhodobacterales</taxon>
        <taxon>Paracoccaceae</taxon>
        <taxon>Meinhardsimonia</taxon>
    </lineage>
</organism>
<dbReference type="STRING" id="990712.SAMN05216257_104388"/>
<keyword evidence="2" id="KW-1185">Reference proteome</keyword>
<protein>
    <submittedName>
        <fullName evidence="1">Uncharacterized protein</fullName>
    </submittedName>
</protein>
<evidence type="ECO:0000313" key="1">
    <source>
        <dbReference type="EMBL" id="SDK77616.1"/>
    </source>
</evidence>
<dbReference type="EMBL" id="FNFV01000004">
    <property type="protein sequence ID" value="SDK77616.1"/>
    <property type="molecule type" value="Genomic_DNA"/>
</dbReference>
<name>A0A1G9ENB3_9RHOB</name>
<gene>
    <name evidence="1" type="ORF">SAMN05216257_104388</name>
</gene>
<dbReference type="AlphaFoldDB" id="A0A1G9ENB3"/>
<dbReference type="Proteomes" id="UP000199328">
    <property type="component" value="Unassembled WGS sequence"/>
</dbReference>
<dbReference type="RefSeq" id="WP_281220850.1">
    <property type="nucleotide sequence ID" value="NZ_FNFV01000004.1"/>
</dbReference>
<evidence type="ECO:0000313" key="2">
    <source>
        <dbReference type="Proteomes" id="UP000199328"/>
    </source>
</evidence>
<reference evidence="2" key="1">
    <citation type="submission" date="2016-10" db="EMBL/GenBank/DDBJ databases">
        <authorList>
            <person name="Varghese N."/>
            <person name="Submissions S."/>
        </authorList>
    </citation>
    <scope>NUCLEOTIDE SEQUENCE [LARGE SCALE GENOMIC DNA]</scope>
    <source>
        <strain evidence="2">CGMCC 1.10789</strain>
    </source>
</reference>